<evidence type="ECO:0000313" key="1">
    <source>
        <dbReference type="EMBL" id="CAG4884065.1"/>
    </source>
</evidence>
<comment type="caution">
    <text evidence="1">The sequence shown here is derived from an EMBL/GenBank/DDBJ whole genome shotgun (WGS) entry which is preliminary data.</text>
</comment>
<name>A0A916N9J9_9PROT</name>
<reference evidence="1" key="1">
    <citation type="submission" date="2021-04" db="EMBL/GenBank/DDBJ databases">
        <authorList>
            <person name="Hornung B."/>
        </authorList>
    </citation>
    <scope>NUCLEOTIDE SEQUENCE</scope>
    <source>
        <strain evidence="1">G5G6</strain>
    </source>
</reference>
<dbReference type="Proteomes" id="UP000742786">
    <property type="component" value="Unassembled WGS sequence"/>
</dbReference>
<organism evidence="1 2">
    <name type="scientific">Georgfuchsia toluolica</name>
    <dbReference type="NCBI Taxonomy" id="424218"/>
    <lineage>
        <taxon>Bacteria</taxon>
        <taxon>Pseudomonadati</taxon>
        <taxon>Pseudomonadota</taxon>
        <taxon>Betaproteobacteria</taxon>
        <taxon>Nitrosomonadales</taxon>
        <taxon>Sterolibacteriaceae</taxon>
        <taxon>Georgfuchsia</taxon>
    </lineage>
</organism>
<proteinExistence type="predicted"/>
<evidence type="ECO:0000313" key="2">
    <source>
        <dbReference type="Proteomes" id="UP000742786"/>
    </source>
</evidence>
<sequence>MGYIMHSKEQGSRLTASAIGWHRIMRPPFFLAVQFFEIDFKIEGAGASNKRVRIHIHGIGYGYTIQLSLFMPRVPALFIDKLAITIPLDGQRRQEVRLAVDDSSEQWGDFVSLASLRNRSYIRQFRFTTPDGAVATLLLEPTNRRNNEFKLEYSPNNFGQSGRALLGEYLQVILGRTYLEDIWNAKLTRLDVAFDIRRVPLQDLLITDTKSRKSSIIRGVEGKAESYYFPFTGTNQLCVYDKLKEIDDRLGSPPTNRKRAPWVRFEYRYRRLNRYTLANVVGRMENPFHNFEVKQFGMAQARISVDRLRMLFDACRLQGLDAVLEEIPDIAARATYSLAYRTFPVPIFWQRRTSIWGGLRAAIERSLPT</sequence>
<evidence type="ECO:0008006" key="3">
    <source>
        <dbReference type="Google" id="ProtNLM"/>
    </source>
</evidence>
<keyword evidence="2" id="KW-1185">Reference proteome</keyword>
<dbReference type="RefSeq" id="WP_220637382.1">
    <property type="nucleotide sequence ID" value="NZ_CAJQUM010000001.1"/>
</dbReference>
<gene>
    <name evidence="1" type="ORF">GTOL_11948</name>
</gene>
<protein>
    <recommendedName>
        <fullName evidence="3">Replication initiation factor</fullName>
    </recommendedName>
</protein>
<dbReference type="EMBL" id="CAJQUM010000001">
    <property type="protein sequence ID" value="CAG4884065.1"/>
    <property type="molecule type" value="Genomic_DNA"/>
</dbReference>
<dbReference type="AlphaFoldDB" id="A0A916N9J9"/>
<accession>A0A916N9J9</accession>